<dbReference type="Gene3D" id="6.10.250.690">
    <property type="match status" value="1"/>
</dbReference>
<dbReference type="Gene3D" id="3.40.50.2300">
    <property type="match status" value="1"/>
</dbReference>
<dbReference type="GO" id="GO:0000156">
    <property type="term" value="F:phosphorelay response regulator activity"/>
    <property type="evidence" value="ECO:0007669"/>
    <property type="project" value="TreeGrafter"/>
</dbReference>
<dbReference type="SUPFAM" id="SSF52172">
    <property type="entry name" value="CheY-like"/>
    <property type="match status" value="1"/>
</dbReference>
<keyword evidence="6" id="KW-0804">Transcription</keyword>
<dbReference type="CDD" id="cd00383">
    <property type="entry name" value="trans_reg_C"/>
    <property type="match status" value="1"/>
</dbReference>
<dbReference type="GO" id="GO:0000976">
    <property type="term" value="F:transcription cis-regulatory region binding"/>
    <property type="evidence" value="ECO:0007669"/>
    <property type="project" value="TreeGrafter"/>
</dbReference>
<feature type="modified residue" description="4-aspartylphosphate" evidence="8">
    <location>
        <position position="99"/>
    </location>
</feature>
<dbReference type="Proteomes" id="UP000002068">
    <property type="component" value="Chromosome"/>
</dbReference>
<dbReference type="EMBL" id="FN538970">
    <property type="protein sequence ID" value="CBA66398.1"/>
    <property type="molecule type" value="Genomic_DNA"/>
</dbReference>
<dbReference type="PROSITE" id="PS51755">
    <property type="entry name" value="OMPR_PHOB"/>
    <property type="match status" value="1"/>
</dbReference>
<dbReference type="AlphaFoldDB" id="A0A0H3NG00"/>
<dbReference type="InterPro" id="IPR011006">
    <property type="entry name" value="CheY-like_superfamily"/>
</dbReference>
<dbReference type="SMART" id="SM00862">
    <property type="entry name" value="Trans_reg_C"/>
    <property type="match status" value="1"/>
</dbReference>
<evidence type="ECO:0000259" key="11">
    <source>
        <dbReference type="PROSITE" id="PS51755"/>
    </source>
</evidence>
<evidence type="ECO:0000256" key="6">
    <source>
        <dbReference type="ARBA" id="ARBA00023163"/>
    </source>
</evidence>
<gene>
    <name evidence="12" type="ordered locus">CD196_3158</name>
</gene>
<feature type="domain" description="OmpR/PhoB-type" evidence="11">
    <location>
        <begin position="176"/>
        <end position="275"/>
    </location>
</feature>
<keyword evidence="3" id="KW-0902">Two-component regulatory system</keyword>
<feature type="domain" description="Response regulatory" evidence="10">
    <location>
        <begin position="49"/>
        <end position="163"/>
    </location>
</feature>
<dbReference type="InterPro" id="IPR039420">
    <property type="entry name" value="WalR-like"/>
</dbReference>
<evidence type="ECO:0000313" key="12">
    <source>
        <dbReference type="EMBL" id="CBA66398.1"/>
    </source>
</evidence>
<evidence type="ECO:0000256" key="4">
    <source>
        <dbReference type="ARBA" id="ARBA00023015"/>
    </source>
</evidence>
<dbReference type="KEGG" id="cdc:CD196_3158"/>
<name>A0A0H3NG00_CLODC</name>
<dbReference type="CDD" id="cd17574">
    <property type="entry name" value="REC_OmpR"/>
    <property type="match status" value="1"/>
</dbReference>
<feature type="DNA-binding region" description="OmpR/PhoB-type" evidence="9">
    <location>
        <begin position="176"/>
        <end position="275"/>
    </location>
</feature>
<dbReference type="SUPFAM" id="SSF46894">
    <property type="entry name" value="C-terminal effector domain of the bipartite response regulators"/>
    <property type="match status" value="1"/>
</dbReference>
<evidence type="ECO:0000256" key="2">
    <source>
        <dbReference type="ARBA" id="ARBA00022553"/>
    </source>
</evidence>
<dbReference type="PANTHER" id="PTHR48111:SF52">
    <property type="entry name" value="TRANSCRIPTIONAL REGULATORY PROTEIN YVRH"/>
    <property type="match status" value="1"/>
</dbReference>
<evidence type="ECO:0000256" key="3">
    <source>
        <dbReference type="ARBA" id="ARBA00023012"/>
    </source>
</evidence>
<dbReference type="HOGENOM" id="CLU_000445_30_4_9"/>
<dbReference type="InterPro" id="IPR001789">
    <property type="entry name" value="Sig_transdc_resp-reg_receiver"/>
</dbReference>
<keyword evidence="5 9" id="KW-0238">DNA-binding</keyword>
<dbReference type="Pfam" id="PF00486">
    <property type="entry name" value="Trans_reg_C"/>
    <property type="match status" value="1"/>
</dbReference>
<evidence type="ECO:0000259" key="10">
    <source>
        <dbReference type="PROSITE" id="PS50110"/>
    </source>
</evidence>
<dbReference type="Gene3D" id="1.10.10.10">
    <property type="entry name" value="Winged helix-like DNA-binding domain superfamily/Winged helix DNA-binding domain"/>
    <property type="match status" value="1"/>
</dbReference>
<evidence type="ECO:0000256" key="8">
    <source>
        <dbReference type="PROSITE-ProRule" id="PRU00169"/>
    </source>
</evidence>
<protein>
    <recommendedName>
        <fullName evidence="1">Stage 0 sporulation protein A homolog</fullName>
    </recommendedName>
</protein>
<dbReference type="SMR" id="A0A0H3NG00"/>
<keyword evidence="2 8" id="KW-0597">Phosphoprotein</keyword>
<accession>A0A0H3NG00</accession>
<dbReference type="InterPro" id="IPR016032">
    <property type="entry name" value="Sig_transdc_resp-reg_C-effctor"/>
</dbReference>
<dbReference type="GO" id="GO:0032993">
    <property type="term" value="C:protein-DNA complex"/>
    <property type="evidence" value="ECO:0007669"/>
    <property type="project" value="TreeGrafter"/>
</dbReference>
<dbReference type="GO" id="GO:0005829">
    <property type="term" value="C:cytosol"/>
    <property type="evidence" value="ECO:0007669"/>
    <property type="project" value="TreeGrafter"/>
</dbReference>
<comment type="function">
    <text evidence="7">May play the central regulatory role in sporulation. It may be an element of the effector pathway responsible for the activation of sporulation genes in response to nutritional stress. Spo0A may act in concert with spo0H (a sigma factor) to control the expression of some genes that are critical to the sporulation process.</text>
</comment>
<evidence type="ECO:0000256" key="5">
    <source>
        <dbReference type="ARBA" id="ARBA00023125"/>
    </source>
</evidence>
<reference evidence="12 13" key="1">
    <citation type="journal article" date="2009" name="Genome Biol.">
        <title>Comparative genome and phenotypic analysis of Clostridium difficile 027 strains provides insight into the evolution of a hypervirulent bacterium.</title>
        <authorList>
            <person name="Stabler R.A."/>
            <person name="He M."/>
            <person name="Dawson L."/>
            <person name="Martin M."/>
            <person name="Valiente E."/>
            <person name="Corton C."/>
            <person name="Lawley T.D."/>
            <person name="Sebaihia M."/>
            <person name="Quail M.A."/>
            <person name="Rose G."/>
            <person name="Gerding D.N."/>
            <person name="Gibert M."/>
            <person name="Popoff M.R."/>
            <person name="Parkhill J."/>
            <person name="Dougan G."/>
            <person name="Wren B.W."/>
        </authorList>
    </citation>
    <scope>NUCLEOTIDE SEQUENCE [LARGE SCALE GENOMIC DNA]</scope>
    <source>
        <strain evidence="12 13">CD196</strain>
    </source>
</reference>
<dbReference type="InterPro" id="IPR001867">
    <property type="entry name" value="OmpR/PhoB-type_DNA-bd"/>
</dbReference>
<proteinExistence type="predicted"/>
<dbReference type="PROSITE" id="PS50110">
    <property type="entry name" value="RESPONSE_REGULATORY"/>
    <property type="match status" value="1"/>
</dbReference>
<dbReference type="InterPro" id="IPR036388">
    <property type="entry name" value="WH-like_DNA-bd_sf"/>
</dbReference>
<evidence type="ECO:0000313" key="13">
    <source>
        <dbReference type="Proteomes" id="UP000002068"/>
    </source>
</evidence>
<dbReference type="Pfam" id="PF00072">
    <property type="entry name" value="Response_reg"/>
    <property type="match status" value="1"/>
</dbReference>
<evidence type="ECO:0000256" key="9">
    <source>
        <dbReference type="PROSITE-ProRule" id="PRU01091"/>
    </source>
</evidence>
<dbReference type="PANTHER" id="PTHR48111">
    <property type="entry name" value="REGULATOR OF RPOS"/>
    <property type="match status" value="1"/>
</dbReference>
<evidence type="ECO:0000256" key="7">
    <source>
        <dbReference type="ARBA" id="ARBA00024867"/>
    </source>
</evidence>
<dbReference type="SMART" id="SM00448">
    <property type="entry name" value="REC"/>
    <property type="match status" value="1"/>
</dbReference>
<evidence type="ECO:0000256" key="1">
    <source>
        <dbReference type="ARBA" id="ARBA00018672"/>
    </source>
</evidence>
<keyword evidence="4" id="KW-0805">Transcription regulation</keyword>
<sequence>MNLSIRDVTISNVKARVVNIKKQDIDTARLEYNKFLWRDFNMDTYFNKKILLVDDEKDIVDLIEEVLINDGFKNIIKAYNGLDAISLCKIACPDVVILDIMLPDIDGIEVCKKIREFSYCSILFLSSKNDDIDKILGLSSGGDDYITKPFSPREIAFRVKAQLRRQQYQSIVPSDSAVIKIGDITIDIEGNRVYKDRNEIELTGREYHLLSYMAQNVNKIIGKERLYEQVWGVYSSICDNTIMVHIRHIREKIEDNPSNPKILITVKGLGYKLVNRID</sequence>
<dbReference type="GO" id="GO:0006355">
    <property type="term" value="P:regulation of DNA-templated transcription"/>
    <property type="evidence" value="ECO:0007669"/>
    <property type="project" value="InterPro"/>
</dbReference>
<dbReference type="FunFam" id="1.10.10.10:FF:000018">
    <property type="entry name" value="DNA-binding response regulator ResD"/>
    <property type="match status" value="1"/>
</dbReference>
<organism evidence="12 13">
    <name type="scientific">Clostridioides difficile (strain CD196)</name>
    <name type="common">Peptoclostridium difficile</name>
    <dbReference type="NCBI Taxonomy" id="645462"/>
    <lineage>
        <taxon>Bacteria</taxon>
        <taxon>Bacillati</taxon>
        <taxon>Bacillota</taxon>
        <taxon>Clostridia</taxon>
        <taxon>Peptostreptococcales</taxon>
        <taxon>Peptostreptococcaceae</taxon>
        <taxon>Clostridioides</taxon>
    </lineage>
</organism>